<dbReference type="EMBL" id="JRAI01000059">
    <property type="protein sequence ID" value="KGN85204.1"/>
    <property type="molecule type" value="Genomic_DNA"/>
</dbReference>
<dbReference type="PANTHER" id="PTHR37809:SF1">
    <property type="entry name" value="RIBOSOMAL PROTEIN S12 METHYLTHIOTRANSFERASE ACCESSORY FACTOR YCAO"/>
    <property type="match status" value="1"/>
</dbReference>
<name>A0A0A2F9V0_9PORP</name>
<evidence type="ECO:0000313" key="3">
    <source>
        <dbReference type="Proteomes" id="UP000030130"/>
    </source>
</evidence>
<dbReference type="OrthoDB" id="9761274at2"/>
<dbReference type="PANTHER" id="PTHR37809">
    <property type="entry name" value="RIBOSOMAL PROTEIN S12 METHYLTHIOTRANSFERASE ACCESSORY FACTOR YCAO"/>
    <property type="match status" value="1"/>
</dbReference>
<dbReference type="RefSeq" id="WP_039421185.1">
    <property type="nucleotide sequence ID" value="NZ_JRAI01000059.1"/>
</dbReference>
<dbReference type="Gene3D" id="3.30.1330.230">
    <property type="match status" value="1"/>
</dbReference>
<gene>
    <name evidence="2" type="ORF">HR08_06375</name>
</gene>
<evidence type="ECO:0000259" key="1">
    <source>
        <dbReference type="PROSITE" id="PS51664"/>
    </source>
</evidence>
<sequence length="606" mass="70550">MKQIKPYKEESPSSTINNIRSILLEIGIFVTEKFKQNGDFYSCRIEIANEGLEQYHIGTNGKGISLELAFASAYAEFMERLQNNVLIGNTYYFSKYYSKECPFNSFLNSIDGKIDFVYDPHEEIIELEEVVSQNEPQLSRHLFGANKDEIKAQLLTIMGSERLLCVPFYDVKGKKEVKLPIDFILQCTSSTGMCAGNTPEEALVQGFCEILERYAIREIYYSKLTPPTIPIEYFSEYSVYEKIKNLESNGLKVIIKDFSLGKKLPVIGVIVINPFTRKFNIKAGADPWPIVALERCLTELHQNFDGIRLMEKEDYGVYGKFNSDYVFLNLTRIMNNSTGQWPDNMFLEYPSYDFNGLDFSHGISNASDLMYIRNLITELGFQIYIRDVSFLGFPSYYIVVPSMSDDKRGLEDFRVFKDLFVNCSFLINHLSVLLDKDIMRLASIIEEYYGAFKEGFLNLEKISFYNTDEEIKNMSLDLLLSMLFYYIGQFEKSYFYMNEFLKEKSASKYLYFYACKDYISLRANAKDPSMISKYMELFYSKELAREVVEDMKNPHDVFNSYNLQSFFDCKECDITKFKYLEFHKILNVIRIKQKNISQINLSSVFE</sequence>
<evidence type="ECO:0000313" key="2">
    <source>
        <dbReference type="EMBL" id="KGN85204.1"/>
    </source>
</evidence>
<feature type="domain" description="YcaO" evidence="1">
    <location>
        <begin position="61"/>
        <end position="442"/>
    </location>
</feature>
<dbReference type="InterPro" id="IPR003776">
    <property type="entry name" value="YcaO-like_dom"/>
</dbReference>
<organism evidence="2 3">
    <name type="scientific">Porphyromonas gulae</name>
    <dbReference type="NCBI Taxonomy" id="111105"/>
    <lineage>
        <taxon>Bacteria</taxon>
        <taxon>Pseudomonadati</taxon>
        <taxon>Bacteroidota</taxon>
        <taxon>Bacteroidia</taxon>
        <taxon>Bacteroidales</taxon>
        <taxon>Porphyromonadaceae</taxon>
        <taxon>Porphyromonas</taxon>
    </lineage>
</organism>
<dbReference type="PROSITE" id="PS51664">
    <property type="entry name" value="YCAO"/>
    <property type="match status" value="1"/>
</dbReference>
<protein>
    <recommendedName>
        <fullName evidence="1">YcaO domain-containing protein</fullName>
    </recommendedName>
</protein>
<accession>A0A0A2F9V0</accession>
<dbReference type="AlphaFoldDB" id="A0A0A2F9V0"/>
<proteinExistence type="predicted"/>
<dbReference type="NCBIfam" id="TIGR00702">
    <property type="entry name" value="YcaO-type kinase domain"/>
    <property type="match status" value="1"/>
</dbReference>
<comment type="caution">
    <text evidence="2">The sequence shown here is derived from an EMBL/GenBank/DDBJ whole genome shotgun (WGS) entry which is preliminary data.</text>
</comment>
<reference evidence="2 3" key="1">
    <citation type="submission" date="2014-08" db="EMBL/GenBank/DDBJ databases">
        <title>Porphyromonas gulae strain:COT-052_OH1451 Genome sequencing.</title>
        <authorList>
            <person name="Wallis C."/>
            <person name="Deusch O."/>
            <person name="O'Flynn C."/>
            <person name="Davis I."/>
            <person name="Jospin G."/>
            <person name="Darling A.E."/>
            <person name="Coil D.A."/>
            <person name="Alexiev A."/>
            <person name="Horsfall A."/>
            <person name="Kirkwood N."/>
            <person name="Harris S."/>
            <person name="Eisen J.A."/>
        </authorList>
    </citation>
    <scope>NUCLEOTIDE SEQUENCE [LARGE SCALE GENOMIC DNA]</scope>
    <source>
        <strain evidence="3">COT-052 OH1451</strain>
    </source>
</reference>
<dbReference type="Proteomes" id="UP000030130">
    <property type="component" value="Unassembled WGS sequence"/>
</dbReference>
<dbReference type="Pfam" id="PF02624">
    <property type="entry name" value="YcaO"/>
    <property type="match status" value="1"/>
</dbReference>